<dbReference type="InterPro" id="IPR017985">
    <property type="entry name" value="MeTrfase_CN4_CS"/>
</dbReference>
<dbReference type="SUPFAM" id="SSF53335">
    <property type="entry name" value="S-adenosyl-L-methionine-dependent methyltransferases"/>
    <property type="match status" value="2"/>
</dbReference>
<dbReference type="Gene3D" id="3.40.50.150">
    <property type="entry name" value="Vaccinia Virus protein VP39"/>
    <property type="match status" value="2"/>
</dbReference>
<evidence type="ECO:0000256" key="5">
    <source>
        <dbReference type="ARBA" id="ARBA00022747"/>
    </source>
</evidence>
<dbReference type="Proteomes" id="UP000626554">
    <property type="component" value="Unassembled WGS sequence"/>
</dbReference>
<evidence type="ECO:0000313" key="10">
    <source>
        <dbReference type="EMBL" id="NVO84276.1"/>
    </source>
</evidence>
<gene>
    <name evidence="10" type="ORF">HW556_05230</name>
</gene>
<evidence type="ECO:0000256" key="6">
    <source>
        <dbReference type="ARBA" id="ARBA00023125"/>
    </source>
</evidence>
<name>A0ABX2Q013_9BACT</name>
<evidence type="ECO:0000256" key="3">
    <source>
        <dbReference type="ARBA" id="ARBA00022679"/>
    </source>
</evidence>
<sequence>MPNAPEATPKIKAVSGNACKLAALKRTFPVKTFDVIVTSPPYWQRRDYKHADQLGQEKTPADFVEVLANTVDSWSEFLAPHGSVFINLADTHNDGVLVGTPILFELAMRQRGWQVAHRLVWSKPSSVPTPSPRRLASRHETVLQLVPPKKKGNPDYYFDRFALQEKKPLAEIGDVWHVSPSSGTTGHIAPFPAELAQRILLLACPERVCTKCGQAHLRIVGPSATLDSNRKQAVRAMELFEEHNLTEDHLAAIRAVGISDAGMGKKLQKGAGRNSARVQALADEAKEALGGYFREFTFAPKEHVGWQACACEAPTRAGWALDPFAGSNTTLLAAQELGFNAIGVDLKPHKL</sequence>
<comment type="similarity">
    <text evidence="1">Belongs to the N(4)/N(6)-methyltransferase family. N(4) subfamily.</text>
</comment>
<dbReference type="EC" id="2.1.1.-" evidence="8"/>
<feature type="domain" description="DNA methylase N-4/N-6" evidence="9">
    <location>
        <begin position="319"/>
        <end position="349"/>
    </location>
</feature>
<dbReference type="PROSITE" id="PS00093">
    <property type="entry name" value="N4_MTASE"/>
    <property type="match status" value="1"/>
</dbReference>
<organism evidence="10 11">
    <name type="scientific">Hymenobacter terrestris</name>
    <dbReference type="NCBI Taxonomy" id="2748310"/>
    <lineage>
        <taxon>Bacteria</taxon>
        <taxon>Pseudomonadati</taxon>
        <taxon>Bacteroidota</taxon>
        <taxon>Cytophagia</taxon>
        <taxon>Cytophagales</taxon>
        <taxon>Hymenobacteraceae</taxon>
        <taxon>Hymenobacter</taxon>
    </lineage>
</organism>
<keyword evidence="6" id="KW-0238">DNA-binding</keyword>
<evidence type="ECO:0000256" key="1">
    <source>
        <dbReference type="ARBA" id="ARBA00010203"/>
    </source>
</evidence>
<accession>A0ABX2Q013</accession>
<evidence type="ECO:0000313" key="11">
    <source>
        <dbReference type="Proteomes" id="UP000626554"/>
    </source>
</evidence>
<evidence type="ECO:0000256" key="7">
    <source>
        <dbReference type="ARBA" id="ARBA00049120"/>
    </source>
</evidence>
<keyword evidence="3" id="KW-0808">Transferase</keyword>
<keyword evidence="5" id="KW-0680">Restriction system</keyword>
<comment type="catalytic activity">
    <reaction evidence="7">
        <text>a 2'-deoxycytidine in DNA + S-adenosyl-L-methionine = an N(4)-methyl-2'-deoxycytidine in DNA + S-adenosyl-L-homocysteine + H(+)</text>
        <dbReference type="Rhea" id="RHEA:16857"/>
        <dbReference type="Rhea" id="RHEA-COMP:11369"/>
        <dbReference type="Rhea" id="RHEA-COMP:13674"/>
        <dbReference type="ChEBI" id="CHEBI:15378"/>
        <dbReference type="ChEBI" id="CHEBI:57856"/>
        <dbReference type="ChEBI" id="CHEBI:59789"/>
        <dbReference type="ChEBI" id="CHEBI:85452"/>
        <dbReference type="ChEBI" id="CHEBI:137933"/>
        <dbReference type="EC" id="2.1.1.113"/>
    </reaction>
</comment>
<proteinExistence type="inferred from homology"/>
<protein>
    <recommendedName>
        <fullName evidence="8">Methyltransferase</fullName>
        <ecNumber evidence="8">2.1.1.-</ecNumber>
    </recommendedName>
</protein>
<reference evidence="10 11" key="1">
    <citation type="submission" date="2020-05" db="EMBL/GenBank/DDBJ databases">
        <title>Hymenobacter terrestris sp. nov. and Hymenobacter lapidiphilus sp. nov., isolated from regoliths in Antarctica.</title>
        <authorList>
            <person name="Sedlacek I."/>
            <person name="Pantucek R."/>
            <person name="Zeman M."/>
            <person name="Holochova P."/>
            <person name="Kralova S."/>
            <person name="Stankova E."/>
            <person name="Sedo O."/>
            <person name="Micenkova L."/>
            <person name="Svec P."/>
            <person name="Gupta V."/>
            <person name="Sood U."/>
            <person name="Korpole U.S."/>
            <person name="Lal R."/>
        </authorList>
    </citation>
    <scope>NUCLEOTIDE SEQUENCE [LARGE SCALE GENOMIC DNA]</scope>
    <source>
        <strain evidence="10 11">P5252</strain>
    </source>
</reference>
<evidence type="ECO:0000256" key="8">
    <source>
        <dbReference type="RuleBase" id="RU362026"/>
    </source>
</evidence>
<keyword evidence="11" id="KW-1185">Reference proteome</keyword>
<dbReference type="InterPro" id="IPR002941">
    <property type="entry name" value="DNA_methylase_N4/N6"/>
</dbReference>
<evidence type="ECO:0000256" key="4">
    <source>
        <dbReference type="ARBA" id="ARBA00022691"/>
    </source>
</evidence>
<evidence type="ECO:0000256" key="2">
    <source>
        <dbReference type="ARBA" id="ARBA00022603"/>
    </source>
</evidence>
<comment type="caution">
    <text evidence="10">The sequence shown here is derived from an EMBL/GenBank/DDBJ whole genome shotgun (WGS) entry which is preliminary data.</text>
</comment>
<evidence type="ECO:0000259" key="9">
    <source>
        <dbReference type="Pfam" id="PF01555"/>
    </source>
</evidence>
<feature type="domain" description="DNA methylase N-4/N-6" evidence="9">
    <location>
        <begin position="34"/>
        <end position="206"/>
    </location>
</feature>
<dbReference type="EMBL" id="JABKAV010000009">
    <property type="protein sequence ID" value="NVO84276.1"/>
    <property type="molecule type" value="Genomic_DNA"/>
</dbReference>
<dbReference type="InterPro" id="IPR029063">
    <property type="entry name" value="SAM-dependent_MTases_sf"/>
</dbReference>
<dbReference type="PRINTS" id="PR00508">
    <property type="entry name" value="S21N4MTFRASE"/>
</dbReference>
<dbReference type="InterPro" id="IPR001091">
    <property type="entry name" value="RM_Methyltransferase"/>
</dbReference>
<dbReference type="Pfam" id="PF01555">
    <property type="entry name" value="N6_N4_Mtase"/>
    <property type="match status" value="2"/>
</dbReference>
<keyword evidence="4" id="KW-0949">S-adenosyl-L-methionine</keyword>
<keyword evidence="2" id="KW-0489">Methyltransferase</keyword>
<dbReference type="RefSeq" id="WP_176898639.1">
    <property type="nucleotide sequence ID" value="NZ_JABKAV010000009.1"/>
</dbReference>